<keyword evidence="5" id="KW-0456">Lyase</keyword>
<evidence type="ECO:0000256" key="2">
    <source>
        <dbReference type="ARBA" id="ARBA00009405"/>
    </source>
</evidence>
<dbReference type="GO" id="GO:0046872">
    <property type="term" value="F:metal ion binding"/>
    <property type="evidence" value="ECO:0007669"/>
    <property type="project" value="UniProtKB-KW"/>
</dbReference>
<dbReference type="EC" id="4.1.3.4" evidence="3"/>
<dbReference type="SUPFAM" id="SSF51569">
    <property type="entry name" value="Aldolase"/>
    <property type="match status" value="1"/>
</dbReference>
<dbReference type="PANTHER" id="PTHR42738:SF7">
    <property type="entry name" value="HYDROXYMETHYLGLUTARYL-COA LYASE"/>
    <property type="match status" value="1"/>
</dbReference>
<feature type="domain" description="Pyruvate carboxyltransferase" evidence="7">
    <location>
        <begin position="142"/>
        <end position="275"/>
    </location>
</feature>
<comment type="catalytic activity">
    <reaction evidence="6">
        <text>(3S)-3-hydroxy-3-methylglutaryl-CoA = acetoacetate + acetyl-CoA</text>
        <dbReference type="Rhea" id="RHEA:24404"/>
        <dbReference type="ChEBI" id="CHEBI:13705"/>
        <dbReference type="ChEBI" id="CHEBI:43074"/>
        <dbReference type="ChEBI" id="CHEBI:57288"/>
        <dbReference type="EC" id="4.1.3.4"/>
    </reaction>
</comment>
<evidence type="ECO:0000256" key="4">
    <source>
        <dbReference type="ARBA" id="ARBA00022723"/>
    </source>
</evidence>
<dbReference type="Proteomes" id="UP000313359">
    <property type="component" value="Unassembled WGS sequence"/>
</dbReference>
<comment type="pathway">
    <text evidence="1">Metabolic intermediate metabolism; (S)-3-hydroxy-3-methylglutaryl-CoA degradation; acetoacetate from (S)-3-hydroxy-3-methylglutaryl-CoA: step 1/1.</text>
</comment>
<dbReference type="GO" id="GO:0046951">
    <property type="term" value="P:ketone body biosynthetic process"/>
    <property type="evidence" value="ECO:0007669"/>
    <property type="project" value="TreeGrafter"/>
</dbReference>
<evidence type="ECO:0000313" key="8">
    <source>
        <dbReference type="EMBL" id="RPD55413.1"/>
    </source>
</evidence>
<keyword evidence="4" id="KW-0479">Metal-binding</keyword>
<dbReference type="Gene3D" id="3.20.20.70">
    <property type="entry name" value="Aldolase class I"/>
    <property type="match status" value="1"/>
</dbReference>
<evidence type="ECO:0000256" key="3">
    <source>
        <dbReference type="ARBA" id="ARBA00012910"/>
    </source>
</evidence>
<protein>
    <recommendedName>
        <fullName evidence="3">hydroxymethylglutaryl-CoA lyase</fullName>
        <ecNumber evidence="3">4.1.3.4</ecNumber>
    </recommendedName>
</protein>
<dbReference type="Pfam" id="PF00682">
    <property type="entry name" value="HMGL-like"/>
    <property type="match status" value="1"/>
</dbReference>
<dbReference type="InterPro" id="IPR043594">
    <property type="entry name" value="HMGL"/>
</dbReference>
<name>A0A5C2RUQ9_9APHY</name>
<accession>A0A5C2RUQ9</accession>
<dbReference type="OrthoDB" id="1905920at2759"/>
<organism evidence="8 9">
    <name type="scientific">Lentinus tigrinus ALCF2SS1-6</name>
    <dbReference type="NCBI Taxonomy" id="1328759"/>
    <lineage>
        <taxon>Eukaryota</taxon>
        <taxon>Fungi</taxon>
        <taxon>Dikarya</taxon>
        <taxon>Basidiomycota</taxon>
        <taxon>Agaricomycotina</taxon>
        <taxon>Agaricomycetes</taxon>
        <taxon>Polyporales</taxon>
        <taxon>Polyporaceae</taxon>
        <taxon>Lentinus</taxon>
    </lineage>
</organism>
<evidence type="ECO:0000259" key="7">
    <source>
        <dbReference type="PROSITE" id="PS50991"/>
    </source>
</evidence>
<evidence type="ECO:0000256" key="6">
    <source>
        <dbReference type="ARBA" id="ARBA00049877"/>
    </source>
</evidence>
<dbReference type="EMBL" id="ML122295">
    <property type="protein sequence ID" value="RPD55413.1"/>
    <property type="molecule type" value="Genomic_DNA"/>
</dbReference>
<dbReference type="GO" id="GO:0004419">
    <property type="term" value="F:hydroxymethylglutaryl-CoA lyase activity"/>
    <property type="evidence" value="ECO:0007669"/>
    <property type="project" value="UniProtKB-EC"/>
</dbReference>
<reference evidence="8" key="1">
    <citation type="journal article" date="2018" name="Genome Biol. Evol.">
        <title>Genomics and development of Lentinus tigrinus, a white-rot wood-decaying mushroom with dimorphic fruiting bodies.</title>
        <authorList>
            <person name="Wu B."/>
            <person name="Xu Z."/>
            <person name="Knudson A."/>
            <person name="Carlson A."/>
            <person name="Chen N."/>
            <person name="Kovaka S."/>
            <person name="LaButti K."/>
            <person name="Lipzen A."/>
            <person name="Pennachio C."/>
            <person name="Riley R."/>
            <person name="Schakwitz W."/>
            <person name="Umezawa K."/>
            <person name="Ohm R.A."/>
            <person name="Grigoriev I.V."/>
            <person name="Nagy L.G."/>
            <person name="Gibbons J."/>
            <person name="Hibbett D."/>
        </authorList>
    </citation>
    <scope>NUCLEOTIDE SEQUENCE [LARGE SCALE GENOMIC DNA]</scope>
    <source>
        <strain evidence="8">ALCF2SS1-6</strain>
    </source>
</reference>
<comment type="similarity">
    <text evidence="2">Belongs to the HMG-CoA lyase family.</text>
</comment>
<evidence type="ECO:0000256" key="5">
    <source>
        <dbReference type="ARBA" id="ARBA00023239"/>
    </source>
</evidence>
<dbReference type="STRING" id="1328759.A0A5C2RUQ9"/>
<dbReference type="UniPathway" id="UPA00896">
    <property type="reaction ID" value="UER00863"/>
</dbReference>
<dbReference type="AlphaFoldDB" id="A0A5C2RUQ9"/>
<dbReference type="InterPro" id="IPR013785">
    <property type="entry name" value="Aldolase_TIM"/>
</dbReference>
<dbReference type="GO" id="GO:0006552">
    <property type="term" value="P:L-leucine catabolic process"/>
    <property type="evidence" value="ECO:0007669"/>
    <property type="project" value="TreeGrafter"/>
</dbReference>
<dbReference type="PANTHER" id="PTHR42738">
    <property type="entry name" value="HYDROXYMETHYLGLUTARYL-COA LYASE"/>
    <property type="match status" value="1"/>
</dbReference>
<gene>
    <name evidence="8" type="ORF">L227DRAFT_566594</name>
</gene>
<dbReference type="InterPro" id="IPR000891">
    <property type="entry name" value="PYR_CT"/>
</dbReference>
<keyword evidence="9" id="KW-1185">Reference proteome</keyword>
<dbReference type="PROSITE" id="PS50991">
    <property type="entry name" value="PYR_CT"/>
    <property type="match status" value="1"/>
</dbReference>
<evidence type="ECO:0000313" key="9">
    <source>
        <dbReference type="Proteomes" id="UP000313359"/>
    </source>
</evidence>
<evidence type="ECO:0000256" key="1">
    <source>
        <dbReference type="ARBA" id="ARBA00005143"/>
    </source>
</evidence>
<sequence length="347" mass="37459">MSRRLNQSGRVTDVGLGIIELGVSLAPSGSSAVSPTFACRLMKRFRRWPVRPRFVKTTQWVKGLHYPVLVPNLKGLQLLLDLLSEQSPSEVPYTDEIAVFATATDAFSKTNTCTVAESFEGHEACYEGRTALDATDRSFSYVSVVIDCPYSGKVDPAKFKDVSQTLLGMGCCEVGLGDTFGTGKPTTARKLLRTVLRGGIPASVLAGHYHDTYGMGIANIRASLEHGLCAFDSSVRGLGGCPHSPGANGNVATKDSLYALPGSKYETPRDLNAIAEVETWISKTLNRTNSSRIGTALKLSLTLTGSVANTVTNYAPFRIRIDAIVVQDRRHPPRAGADDTYKRIKSL</sequence>
<proteinExistence type="inferred from homology"/>